<evidence type="ECO:0000313" key="2">
    <source>
        <dbReference type="EMBL" id="EAY16917.1"/>
    </source>
</evidence>
<dbReference type="OMA" id="CEAFVIV"/>
<dbReference type="InterPro" id="IPR001806">
    <property type="entry name" value="Small_GTPase"/>
</dbReference>
<dbReference type="AlphaFoldDB" id="A2DRX0"/>
<dbReference type="STRING" id="5722.A2DRX0"/>
<dbReference type="GO" id="GO:0012505">
    <property type="term" value="C:endomembrane system"/>
    <property type="evidence" value="ECO:0000318"/>
    <property type="project" value="GO_Central"/>
</dbReference>
<dbReference type="VEuPathDB" id="TrichDB:TVAG_150680"/>
<dbReference type="Proteomes" id="UP000001542">
    <property type="component" value="Unassembled WGS sequence"/>
</dbReference>
<dbReference type="GO" id="GO:0006886">
    <property type="term" value="P:intracellular protein transport"/>
    <property type="evidence" value="ECO:0000318"/>
    <property type="project" value="GO_Central"/>
</dbReference>
<dbReference type="SMART" id="SM00175">
    <property type="entry name" value="RAB"/>
    <property type="match status" value="1"/>
</dbReference>
<name>A2DRX0_TRIV3</name>
<dbReference type="NCBIfam" id="TIGR00231">
    <property type="entry name" value="small_GTP"/>
    <property type="match status" value="1"/>
</dbReference>
<dbReference type="EMBL" id="DS113237">
    <property type="protein sequence ID" value="EAY16917.1"/>
    <property type="molecule type" value="Genomic_DNA"/>
</dbReference>
<dbReference type="PROSITE" id="PS51421">
    <property type="entry name" value="RAS"/>
    <property type="match status" value="1"/>
</dbReference>
<dbReference type="InterPro" id="IPR027417">
    <property type="entry name" value="P-loop_NTPase"/>
</dbReference>
<reference evidence="2" key="2">
    <citation type="journal article" date="2007" name="Science">
        <title>Draft genome sequence of the sexually transmitted pathogen Trichomonas vaginalis.</title>
        <authorList>
            <person name="Carlton J.M."/>
            <person name="Hirt R.P."/>
            <person name="Silva J.C."/>
            <person name="Delcher A.L."/>
            <person name="Schatz M."/>
            <person name="Zhao Q."/>
            <person name="Wortman J.R."/>
            <person name="Bidwell S.L."/>
            <person name="Alsmark U.C.M."/>
            <person name="Besteiro S."/>
            <person name="Sicheritz-Ponten T."/>
            <person name="Noel C.J."/>
            <person name="Dacks J.B."/>
            <person name="Foster P.G."/>
            <person name="Simillion C."/>
            <person name="Van de Peer Y."/>
            <person name="Miranda-Saavedra D."/>
            <person name="Barton G.J."/>
            <person name="Westrop G.D."/>
            <person name="Mueller S."/>
            <person name="Dessi D."/>
            <person name="Fiori P.L."/>
            <person name="Ren Q."/>
            <person name="Paulsen I."/>
            <person name="Zhang H."/>
            <person name="Bastida-Corcuera F.D."/>
            <person name="Simoes-Barbosa A."/>
            <person name="Brown M.T."/>
            <person name="Hayes R.D."/>
            <person name="Mukherjee M."/>
            <person name="Okumura C.Y."/>
            <person name="Schneider R."/>
            <person name="Smith A.J."/>
            <person name="Vanacova S."/>
            <person name="Villalvazo M."/>
            <person name="Haas B.J."/>
            <person name="Pertea M."/>
            <person name="Feldblyum T.V."/>
            <person name="Utterback T.R."/>
            <person name="Shu C.L."/>
            <person name="Osoegawa K."/>
            <person name="de Jong P.J."/>
            <person name="Hrdy I."/>
            <person name="Horvathova L."/>
            <person name="Zubacova Z."/>
            <person name="Dolezal P."/>
            <person name="Malik S.B."/>
            <person name="Logsdon J.M. Jr."/>
            <person name="Henze K."/>
            <person name="Gupta A."/>
            <person name="Wang C.C."/>
            <person name="Dunne R.L."/>
            <person name="Upcroft J.A."/>
            <person name="Upcroft P."/>
            <person name="White O."/>
            <person name="Salzberg S.L."/>
            <person name="Tang P."/>
            <person name="Chiu C.-H."/>
            <person name="Lee Y.-S."/>
            <person name="Embley T.M."/>
            <person name="Coombs G.H."/>
            <person name="Mottram J.C."/>
            <person name="Tachezy J."/>
            <person name="Fraser-Liggett C.M."/>
            <person name="Johnson P.J."/>
        </authorList>
    </citation>
    <scope>NUCLEOTIDE SEQUENCE [LARGE SCALE GENOMIC DNA]</scope>
    <source>
        <strain evidence="2">G3</strain>
    </source>
</reference>
<reference evidence="2" key="1">
    <citation type="submission" date="2006-10" db="EMBL/GenBank/DDBJ databases">
        <authorList>
            <person name="Amadeo P."/>
            <person name="Zhao Q."/>
            <person name="Wortman J."/>
            <person name="Fraser-Liggett C."/>
            <person name="Carlton J."/>
        </authorList>
    </citation>
    <scope>NUCLEOTIDE SEQUENCE</scope>
    <source>
        <strain evidence="2">G3</strain>
    </source>
</reference>
<keyword evidence="1" id="KW-0547">Nucleotide-binding</keyword>
<dbReference type="eggNOG" id="KOG0092">
    <property type="taxonomic scope" value="Eukaryota"/>
</dbReference>
<dbReference type="InterPro" id="IPR005225">
    <property type="entry name" value="Small_GTP-bd"/>
</dbReference>
<proteinExistence type="predicted"/>
<dbReference type="CDD" id="cd00154">
    <property type="entry name" value="Rab"/>
    <property type="match status" value="1"/>
</dbReference>
<dbReference type="SMR" id="A2DRX0"/>
<dbReference type="SUPFAM" id="SSF52540">
    <property type="entry name" value="P-loop containing nucleoside triphosphate hydrolases"/>
    <property type="match status" value="1"/>
</dbReference>
<dbReference type="InParanoid" id="A2DRX0"/>
<dbReference type="GO" id="GO:0005769">
    <property type="term" value="C:early endosome"/>
    <property type="evidence" value="ECO:0000318"/>
    <property type="project" value="GO_Central"/>
</dbReference>
<dbReference type="Gene3D" id="3.40.50.300">
    <property type="entry name" value="P-loop containing nucleotide triphosphate hydrolases"/>
    <property type="match status" value="1"/>
</dbReference>
<dbReference type="SMART" id="SM00173">
    <property type="entry name" value="RAS"/>
    <property type="match status" value="1"/>
</dbReference>
<organism evidence="2 3">
    <name type="scientific">Trichomonas vaginalis (strain ATCC PRA-98 / G3)</name>
    <dbReference type="NCBI Taxonomy" id="412133"/>
    <lineage>
        <taxon>Eukaryota</taxon>
        <taxon>Metamonada</taxon>
        <taxon>Parabasalia</taxon>
        <taxon>Trichomonadida</taxon>
        <taxon>Trichomonadidae</taxon>
        <taxon>Trichomonas</taxon>
    </lineage>
</organism>
<dbReference type="PANTHER" id="PTHR47978">
    <property type="match status" value="1"/>
</dbReference>
<keyword evidence="3" id="KW-1185">Reference proteome</keyword>
<dbReference type="GO" id="GO:0003924">
    <property type="term" value="F:GTPase activity"/>
    <property type="evidence" value="ECO:0000318"/>
    <property type="project" value="GO_Central"/>
</dbReference>
<dbReference type="GO" id="GO:0005525">
    <property type="term" value="F:GTP binding"/>
    <property type="evidence" value="ECO:0007669"/>
    <property type="project" value="InterPro"/>
</dbReference>
<gene>
    <name evidence="2" type="ORF">TVAG_150680</name>
</gene>
<sequence length="188" mass="21017">MSKNLPKVIFLGTSFVGKTSLLSSLRGIRNIAHKPTSVMGVFQVQGQMNGQTFDYLYCDTCGQDSLNSLLPMYIRGSQIAILVYSITDKASFGMINKYINTAQSYEKDITFILVGNKMDLTEREVEYQEGCDLADSLDIPFYETSAKDGTNIENLKSKIERTVYEKKIEPINSVSLNSSVKRGCMCKN</sequence>
<dbReference type="PROSITE" id="PS51419">
    <property type="entry name" value="RAB"/>
    <property type="match status" value="1"/>
</dbReference>
<protein>
    <submittedName>
        <fullName evidence="2">Small GTP-binding protein, putative</fullName>
    </submittedName>
</protein>
<evidence type="ECO:0000256" key="1">
    <source>
        <dbReference type="ARBA" id="ARBA00022741"/>
    </source>
</evidence>
<accession>A2DRX0</accession>
<evidence type="ECO:0000313" key="3">
    <source>
        <dbReference type="Proteomes" id="UP000001542"/>
    </source>
</evidence>
<dbReference type="PRINTS" id="PR00449">
    <property type="entry name" value="RASTRNSFRMNG"/>
</dbReference>
<dbReference type="Pfam" id="PF00071">
    <property type="entry name" value="Ras"/>
    <property type="match status" value="1"/>
</dbReference>
<dbReference type="SMART" id="SM00174">
    <property type="entry name" value="RHO"/>
    <property type="match status" value="1"/>
</dbReference>
<dbReference type="FunFam" id="3.40.50.300:FF:001447">
    <property type="entry name" value="Ras-related protein Rab-1B"/>
    <property type="match status" value="1"/>
</dbReference>
<dbReference type="OrthoDB" id="5239715at2759"/>